<keyword evidence="2 5" id="KW-0175">Coiled coil</keyword>
<evidence type="ECO:0000256" key="4">
    <source>
        <dbReference type="ARBA" id="ARBA00023203"/>
    </source>
</evidence>
<evidence type="ECO:0000256" key="1">
    <source>
        <dbReference type="ARBA" id="ARBA00009036"/>
    </source>
</evidence>
<reference evidence="7" key="1">
    <citation type="submission" date="2025-08" db="UniProtKB">
        <authorList>
            <consortium name="RefSeq"/>
        </authorList>
    </citation>
    <scope>IDENTIFICATION</scope>
    <source>
        <tissue evidence="7">Sperm</tissue>
    </source>
</reference>
<dbReference type="Pfam" id="PF00261">
    <property type="entry name" value="Tropomyosin"/>
    <property type="match status" value="1"/>
</dbReference>
<name>A0AAJ7THR6_PETMA</name>
<feature type="coiled-coil region" evidence="5">
    <location>
        <begin position="7"/>
        <end position="34"/>
    </location>
</feature>
<dbReference type="AlphaFoldDB" id="A0AAJ7THR6"/>
<protein>
    <submittedName>
        <fullName evidence="7">Tropomyosin alpha-4 chain-like</fullName>
    </submittedName>
</protein>
<dbReference type="KEGG" id="pmrn:116946071"/>
<evidence type="ECO:0000256" key="5">
    <source>
        <dbReference type="SAM" id="Coils"/>
    </source>
</evidence>
<feature type="coiled-coil region" evidence="5">
    <location>
        <begin position="94"/>
        <end position="205"/>
    </location>
</feature>
<organism evidence="6 7">
    <name type="scientific">Petromyzon marinus</name>
    <name type="common">Sea lamprey</name>
    <dbReference type="NCBI Taxonomy" id="7757"/>
    <lineage>
        <taxon>Eukaryota</taxon>
        <taxon>Metazoa</taxon>
        <taxon>Chordata</taxon>
        <taxon>Craniata</taxon>
        <taxon>Vertebrata</taxon>
        <taxon>Cyclostomata</taxon>
        <taxon>Hyperoartia</taxon>
        <taxon>Petromyzontiformes</taxon>
        <taxon>Petromyzontidae</taxon>
        <taxon>Petromyzon</taxon>
    </lineage>
</organism>
<gene>
    <name evidence="7" type="primary">LOC116946071</name>
</gene>
<keyword evidence="4" id="KW-0009">Actin-binding</keyword>
<feature type="coiled-coil region" evidence="5">
    <location>
        <begin position="234"/>
        <end position="268"/>
    </location>
</feature>
<dbReference type="RefSeq" id="XP_032816797.1">
    <property type="nucleotide sequence ID" value="XM_032960906.1"/>
</dbReference>
<dbReference type="Gene3D" id="1.20.5.170">
    <property type="match status" value="1"/>
</dbReference>
<evidence type="ECO:0000313" key="6">
    <source>
        <dbReference type="Proteomes" id="UP001318040"/>
    </source>
</evidence>
<dbReference type="SUPFAM" id="SSF57997">
    <property type="entry name" value="Tropomyosin"/>
    <property type="match status" value="1"/>
</dbReference>
<evidence type="ECO:0000313" key="7">
    <source>
        <dbReference type="RefSeq" id="XP_032816797.1"/>
    </source>
</evidence>
<dbReference type="PANTHER" id="PTHR19269">
    <property type="entry name" value="TROPOMYOSIN"/>
    <property type="match status" value="1"/>
</dbReference>
<dbReference type="Proteomes" id="UP001318040">
    <property type="component" value="Chromosome 26"/>
</dbReference>
<dbReference type="PRINTS" id="PR00194">
    <property type="entry name" value="TROPOMYOSIN"/>
</dbReference>
<comment type="similarity">
    <text evidence="1">Belongs to the tropomyosin family.</text>
</comment>
<dbReference type="InterPro" id="IPR000533">
    <property type="entry name" value="Tropomyosin"/>
</dbReference>
<accession>A0AAJ7THR6</accession>
<evidence type="ECO:0000256" key="2">
    <source>
        <dbReference type="ARBA" id="ARBA00023054"/>
    </source>
</evidence>
<proteinExistence type="inferred from homology"/>
<sequence>MDDIHSLECVRSKIKTLQCQAKSAEERAACLNSDLYSEKQAREELKFSTQMCPLHAFLLHARVRDALRLRVSVTQAESRVACMGKQVHVTRAELSRAEQDLHLVLDQLNDAEHVACEYKKAMCDLEDRVLCGEQTIEEQCMQLKRAREMLTETECQFKEANRVLRILEGDLIKSEERACCSEQGVVQLEKKLKKLKEELLLMFRNEEMLLHSEKMYEKEMASQMERLHDMEVRAECAEKHTRKLEKVVHQLEDKLSQAECVNVDLESEMTHIFCELKRCL</sequence>
<keyword evidence="3" id="KW-0514">Muscle protein</keyword>
<dbReference type="GO" id="GO:0003779">
    <property type="term" value="F:actin binding"/>
    <property type="evidence" value="ECO:0007669"/>
    <property type="project" value="UniProtKB-KW"/>
</dbReference>
<keyword evidence="6" id="KW-1185">Reference proteome</keyword>
<evidence type="ECO:0000256" key="3">
    <source>
        <dbReference type="ARBA" id="ARBA00023179"/>
    </source>
</evidence>